<dbReference type="Pfam" id="PF02687">
    <property type="entry name" value="FtsX"/>
    <property type="match status" value="1"/>
</dbReference>
<feature type="transmembrane region" description="Helical" evidence="7">
    <location>
        <begin position="485"/>
        <end position="505"/>
    </location>
</feature>
<name>A0A1G7VRU3_9MICO</name>
<evidence type="ECO:0000256" key="1">
    <source>
        <dbReference type="ARBA" id="ARBA00004651"/>
    </source>
</evidence>
<evidence type="ECO:0000256" key="4">
    <source>
        <dbReference type="ARBA" id="ARBA00022989"/>
    </source>
</evidence>
<dbReference type="EMBL" id="LT629692">
    <property type="protein sequence ID" value="SDG61620.1"/>
    <property type="molecule type" value="Genomic_DNA"/>
</dbReference>
<feature type="transmembrane region" description="Helical" evidence="7">
    <location>
        <begin position="769"/>
        <end position="796"/>
    </location>
</feature>
<evidence type="ECO:0000256" key="2">
    <source>
        <dbReference type="ARBA" id="ARBA00022475"/>
    </source>
</evidence>
<feature type="transmembrane region" description="Helical" evidence="7">
    <location>
        <begin position="539"/>
        <end position="559"/>
    </location>
</feature>
<sequence>MSRRVGTLPLLAHHLGSRSGGAVTVAVLILVLSLLATATPLALSALADAALRDRVASLGALERDVETTQAGLPQVDRATPTADATTDRVWGGFTDAVERIRGEAGPALMPLLGAARTVAVVTDNAVLEDPRTLGLSVAFDPAFAEQIEMAGGRMPEPATAGTDGGSAGVRVEIVLSTDTADQMGWTVGESRTIGVADALTETVLTGTFTAADPDDEYWQHVTSVLDPNIFDDGNAPRRVTGTGFAHPASLPSAYGLAGQPSTTVWYPFDTGGVEAATAEKTASALRAFTAVSHTVGTTAQGVGILSLRFSADATATIELALAQEAATASVIAMVVAGPVGVAAAVLVLGCRLILERRRSGLRLLSARGASSAQLRGLLGIEGAIVGVLPAALGAAVAITGGMLLFDAAANLPADLVAAAILALAPLGILVALAGSTAERAERADLGRRSSRARLILEGATLAVASVAVALLFLRGYGSSAGIDPLQAATPLLLALVACLVTLRVYPVPLRAVLARARRSRGLNGFLGAARALREPSIGLTPVLALVVGVSVAVSSGVLLSSLQGGVEQAAQGQVGADLRVTGGTFTAEQLDQVRALDGVRDATGISGAEVATVDTGQRRPTSVFVVDAADLRAVQGERPGLLPSGVSLEPAGGPMPIVVAAATAAFIGASDDVRIDAVPAEIVGISAGPSPIGSRENWVAIDSSYAEEVLGRDPADRTLLVGLADPGSDAGAGVAQALRDTLGGGIRISSADEIVAGIQSGPSVQGVRWALVAATGLAALLSALAIVMTLTLAAGARGRVLALLRTLGAPPRTSVSLALWEIGPPVIAAVIAGTVFGALVPVVVLAGVDLRSFTGSSIQPAYSADPGTLALTLGVFLALAALFTAVALLISRRVRAASALRTVEEG</sequence>
<evidence type="ECO:0000313" key="9">
    <source>
        <dbReference type="EMBL" id="SDG61620.1"/>
    </source>
</evidence>
<dbReference type="GO" id="GO:0022857">
    <property type="term" value="F:transmembrane transporter activity"/>
    <property type="evidence" value="ECO:0007669"/>
    <property type="project" value="TreeGrafter"/>
</dbReference>
<dbReference type="AlphaFoldDB" id="A0A1G7VRU3"/>
<keyword evidence="4 7" id="KW-1133">Transmembrane helix</keyword>
<dbReference type="GO" id="GO:0005886">
    <property type="term" value="C:plasma membrane"/>
    <property type="evidence" value="ECO:0007669"/>
    <property type="project" value="UniProtKB-SubCell"/>
</dbReference>
<evidence type="ECO:0000313" key="10">
    <source>
        <dbReference type="Proteomes" id="UP000199009"/>
    </source>
</evidence>
<feature type="transmembrane region" description="Helical" evidence="7">
    <location>
        <begin position="21"/>
        <end position="43"/>
    </location>
</feature>
<feature type="transmembrane region" description="Helical" evidence="7">
    <location>
        <begin position="415"/>
        <end position="433"/>
    </location>
</feature>
<evidence type="ECO:0000256" key="7">
    <source>
        <dbReference type="SAM" id="Phobius"/>
    </source>
</evidence>
<protein>
    <submittedName>
        <fullName evidence="9">FtsX-like permease family protein</fullName>
    </submittedName>
</protein>
<evidence type="ECO:0000259" key="8">
    <source>
        <dbReference type="Pfam" id="PF02687"/>
    </source>
</evidence>
<feature type="transmembrane region" description="Helical" evidence="7">
    <location>
        <begin position="868"/>
        <end position="891"/>
    </location>
</feature>
<feature type="transmembrane region" description="Helical" evidence="7">
    <location>
        <begin position="330"/>
        <end position="354"/>
    </location>
</feature>
<gene>
    <name evidence="9" type="ORF">SAMN04489810_0781</name>
</gene>
<feature type="transmembrane region" description="Helical" evidence="7">
    <location>
        <begin position="454"/>
        <end position="473"/>
    </location>
</feature>
<dbReference type="RefSeq" id="WP_091486651.1">
    <property type="nucleotide sequence ID" value="NZ_LT629692.1"/>
</dbReference>
<accession>A0A1G7VRU3</accession>
<comment type="subcellular location">
    <subcellularLocation>
        <location evidence="1">Cell membrane</location>
        <topology evidence="1">Multi-pass membrane protein</topology>
    </subcellularLocation>
</comment>
<feature type="transmembrane region" description="Helical" evidence="7">
    <location>
        <begin position="374"/>
        <end position="403"/>
    </location>
</feature>
<keyword evidence="5 7" id="KW-0472">Membrane</keyword>
<dbReference type="PANTHER" id="PTHR30572:SF4">
    <property type="entry name" value="ABC TRANSPORTER PERMEASE YTRF"/>
    <property type="match status" value="1"/>
</dbReference>
<dbReference type="OrthoDB" id="3719151at2"/>
<dbReference type="InterPro" id="IPR050250">
    <property type="entry name" value="Macrolide_Exporter_MacB"/>
</dbReference>
<dbReference type="STRING" id="370764.SAMN04489810_0781"/>
<reference evidence="9 10" key="1">
    <citation type="submission" date="2016-10" db="EMBL/GenBank/DDBJ databases">
        <authorList>
            <person name="de Groot N.N."/>
        </authorList>
    </citation>
    <scope>NUCLEOTIDE SEQUENCE [LARGE SCALE GENOMIC DNA]</scope>
    <source>
        <strain evidence="9 10">DSM 23142</strain>
    </source>
</reference>
<dbReference type="PANTHER" id="PTHR30572">
    <property type="entry name" value="MEMBRANE COMPONENT OF TRANSPORTER-RELATED"/>
    <property type="match status" value="1"/>
</dbReference>
<keyword evidence="2" id="KW-1003">Cell membrane</keyword>
<keyword evidence="3 7" id="KW-0812">Transmembrane</keyword>
<feature type="domain" description="ABC3 transporter permease C-terminal" evidence="8">
    <location>
        <begin position="774"/>
        <end position="892"/>
    </location>
</feature>
<evidence type="ECO:0000256" key="5">
    <source>
        <dbReference type="ARBA" id="ARBA00023136"/>
    </source>
</evidence>
<dbReference type="Proteomes" id="UP000199009">
    <property type="component" value="Chromosome I"/>
</dbReference>
<evidence type="ECO:0000256" key="3">
    <source>
        <dbReference type="ARBA" id="ARBA00022692"/>
    </source>
</evidence>
<feature type="transmembrane region" description="Helical" evidence="7">
    <location>
        <begin position="817"/>
        <end position="848"/>
    </location>
</feature>
<dbReference type="InterPro" id="IPR003838">
    <property type="entry name" value="ABC3_permease_C"/>
</dbReference>
<proteinExistence type="inferred from homology"/>
<keyword evidence="10" id="KW-1185">Reference proteome</keyword>
<evidence type="ECO:0000256" key="6">
    <source>
        <dbReference type="ARBA" id="ARBA00038076"/>
    </source>
</evidence>
<organism evidence="9 10">
    <name type="scientific">Microbacterium pygmaeum</name>
    <dbReference type="NCBI Taxonomy" id="370764"/>
    <lineage>
        <taxon>Bacteria</taxon>
        <taxon>Bacillati</taxon>
        <taxon>Actinomycetota</taxon>
        <taxon>Actinomycetes</taxon>
        <taxon>Micrococcales</taxon>
        <taxon>Microbacteriaceae</taxon>
        <taxon>Microbacterium</taxon>
    </lineage>
</organism>
<comment type="similarity">
    <text evidence="6">Belongs to the ABC-4 integral membrane protein family.</text>
</comment>